<dbReference type="GO" id="GO:0003700">
    <property type="term" value="F:DNA-binding transcription factor activity"/>
    <property type="evidence" value="ECO:0007669"/>
    <property type="project" value="InterPro"/>
</dbReference>
<protein>
    <submittedName>
        <fullName evidence="2">MarR family transcriptional regulator</fullName>
    </submittedName>
</protein>
<evidence type="ECO:0000259" key="1">
    <source>
        <dbReference type="PROSITE" id="PS50995"/>
    </source>
</evidence>
<dbReference type="EMBL" id="PKUQ01000055">
    <property type="protein sequence ID" value="PLW74988.1"/>
    <property type="molecule type" value="Genomic_DNA"/>
</dbReference>
<evidence type="ECO:0000313" key="3">
    <source>
        <dbReference type="Proteomes" id="UP000234881"/>
    </source>
</evidence>
<dbReference type="SMART" id="SM00347">
    <property type="entry name" value="HTH_MARR"/>
    <property type="match status" value="1"/>
</dbReference>
<dbReference type="PANTHER" id="PTHR33164">
    <property type="entry name" value="TRANSCRIPTIONAL REGULATOR, MARR FAMILY"/>
    <property type="match status" value="1"/>
</dbReference>
<dbReference type="SUPFAM" id="SSF46785">
    <property type="entry name" value="Winged helix' DNA-binding domain"/>
    <property type="match status" value="1"/>
</dbReference>
<reference evidence="2 3" key="1">
    <citation type="submission" date="2018-01" db="EMBL/GenBank/DDBJ databases">
        <title>The draft genome sequence of Cohaesibacter sp. H1304.</title>
        <authorList>
            <person name="Wang N.-N."/>
            <person name="Du Z.-J."/>
        </authorList>
    </citation>
    <scope>NUCLEOTIDE SEQUENCE [LARGE SCALE GENOMIC DNA]</scope>
    <source>
        <strain evidence="2 3">H1304</strain>
    </source>
</reference>
<dbReference type="GO" id="GO:0006950">
    <property type="term" value="P:response to stress"/>
    <property type="evidence" value="ECO:0007669"/>
    <property type="project" value="TreeGrafter"/>
</dbReference>
<dbReference type="RefSeq" id="WP_101535888.1">
    <property type="nucleotide sequence ID" value="NZ_PKUQ01000055.1"/>
</dbReference>
<gene>
    <name evidence="2" type="ORF">C0081_22055</name>
</gene>
<comment type="caution">
    <text evidence="2">The sequence shown here is derived from an EMBL/GenBank/DDBJ whole genome shotgun (WGS) entry which is preliminary data.</text>
</comment>
<sequence>MQEKRVDRATFATSQWRREKPELDFLAMELIGRIGEASKVIRTGHIEPLFAHYGLQTGAFDVLATLRRAGRNEQGLYALTPSQMYDATMVSSGGMTNRLDRLEKAKLIARHPNPDDRRGTIVALTDKGLTLIEEVVDAHLANEQRIVSPLSRNEQEQLSSLIAKLLSGVEAMDPPEKGSPKP</sequence>
<dbReference type="InterPro" id="IPR000835">
    <property type="entry name" value="HTH_MarR-typ"/>
</dbReference>
<dbReference type="Pfam" id="PF12802">
    <property type="entry name" value="MarR_2"/>
    <property type="match status" value="1"/>
</dbReference>
<dbReference type="PRINTS" id="PR00598">
    <property type="entry name" value="HTHMARR"/>
</dbReference>
<proteinExistence type="predicted"/>
<dbReference type="InterPro" id="IPR036388">
    <property type="entry name" value="WH-like_DNA-bd_sf"/>
</dbReference>
<feature type="domain" description="HTH marR-type" evidence="1">
    <location>
        <begin position="27"/>
        <end position="167"/>
    </location>
</feature>
<accession>A0A2N5XKM2</accession>
<dbReference type="InterPro" id="IPR036390">
    <property type="entry name" value="WH_DNA-bd_sf"/>
</dbReference>
<dbReference type="PANTHER" id="PTHR33164:SF104">
    <property type="entry name" value="TRANSCRIPTIONAL REGULATORY PROTEIN"/>
    <property type="match status" value="1"/>
</dbReference>
<organism evidence="2 3">
    <name type="scientific">Cohaesibacter celericrescens</name>
    <dbReference type="NCBI Taxonomy" id="2067669"/>
    <lineage>
        <taxon>Bacteria</taxon>
        <taxon>Pseudomonadati</taxon>
        <taxon>Pseudomonadota</taxon>
        <taxon>Alphaproteobacteria</taxon>
        <taxon>Hyphomicrobiales</taxon>
        <taxon>Cohaesibacteraceae</taxon>
    </lineage>
</organism>
<name>A0A2N5XKM2_9HYPH</name>
<dbReference type="InterPro" id="IPR039422">
    <property type="entry name" value="MarR/SlyA-like"/>
</dbReference>
<dbReference type="AlphaFoldDB" id="A0A2N5XKM2"/>
<evidence type="ECO:0000313" key="2">
    <source>
        <dbReference type="EMBL" id="PLW74988.1"/>
    </source>
</evidence>
<dbReference type="OrthoDB" id="32523at2"/>
<keyword evidence="3" id="KW-1185">Reference proteome</keyword>
<dbReference type="PROSITE" id="PS50995">
    <property type="entry name" value="HTH_MARR_2"/>
    <property type="match status" value="1"/>
</dbReference>
<dbReference type="Proteomes" id="UP000234881">
    <property type="component" value="Unassembled WGS sequence"/>
</dbReference>
<dbReference type="Gene3D" id="1.10.10.10">
    <property type="entry name" value="Winged helix-like DNA-binding domain superfamily/Winged helix DNA-binding domain"/>
    <property type="match status" value="1"/>
</dbReference>